<dbReference type="AlphaFoldDB" id="A0A6A6ED65"/>
<keyword evidence="2" id="KW-1185">Reference proteome</keyword>
<feature type="non-terminal residue" evidence="1">
    <location>
        <position position="1"/>
    </location>
</feature>
<name>A0A6A6ED65_9PEZI</name>
<feature type="non-terminal residue" evidence="1">
    <location>
        <position position="50"/>
    </location>
</feature>
<proteinExistence type="predicted"/>
<gene>
    <name evidence="1" type="ORF">K469DRAFT_528393</name>
</gene>
<reference evidence="1" key="1">
    <citation type="journal article" date="2020" name="Stud. Mycol.">
        <title>101 Dothideomycetes genomes: a test case for predicting lifestyles and emergence of pathogens.</title>
        <authorList>
            <person name="Haridas S."/>
            <person name="Albert R."/>
            <person name="Binder M."/>
            <person name="Bloem J."/>
            <person name="Labutti K."/>
            <person name="Salamov A."/>
            <person name="Andreopoulos B."/>
            <person name="Baker S."/>
            <person name="Barry K."/>
            <person name="Bills G."/>
            <person name="Bluhm B."/>
            <person name="Cannon C."/>
            <person name="Castanera R."/>
            <person name="Culley D."/>
            <person name="Daum C."/>
            <person name="Ezra D."/>
            <person name="Gonzalez J."/>
            <person name="Henrissat B."/>
            <person name="Kuo A."/>
            <person name="Liang C."/>
            <person name="Lipzen A."/>
            <person name="Lutzoni F."/>
            <person name="Magnuson J."/>
            <person name="Mondo S."/>
            <person name="Nolan M."/>
            <person name="Ohm R."/>
            <person name="Pangilinan J."/>
            <person name="Park H.-J."/>
            <person name="Ramirez L."/>
            <person name="Alfaro M."/>
            <person name="Sun H."/>
            <person name="Tritt A."/>
            <person name="Yoshinaga Y."/>
            <person name="Zwiers L.-H."/>
            <person name="Turgeon B."/>
            <person name="Goodwin S."/>
            <person name="Spatafora J."/>
            <person name="Crous P."/>
            <person name="Grigoriev I."/>
        </authorList>
    </citation>
    <scope>NUCLEOTIDE SEQUENCE</scope>
    <source>
        <strain evidence="1">CBS 207.26</strain>
    </source>
</reference>
<dbReference type="Proteomes" id="UP000800200">
    <property type="component" value="Unassembled WGS sequence"/>
</dbReference>
<protein>
    <submittedName>
        <fullName evidence="1">Uncharacterized protein</fullName>
    </submittedName>
</protein>
<sequence>WKEYIHKAAEKGTAAFKAMLRITTSTWGPSMRRSRLLYTAVIRLIMLYGA</sequence>
<evidence type="ECO:0000313" key="1">
    <source>
        <dbReference type="EMBL" id="KAF2189153.1"/>
    </source>
</evidence>
<dbReference type="OrthoDB" id="4841169at2759"/>
<evidence type="ECO:0000313" key="2">
    <source>
        <dbReference type="Proteomes" id="UP000800200"/>
    </source>
</evidence>
<accession>A0A6A6ED65</accession>
<dbReference type="EMBL" id="ML994621">
    <property type="protein sequence ID" value="KAF2189153.1"/>
    <property type="molecule type" value="Genomic_DNA"/>
</dbReference>
<organism evidence="1 2">
    <name type="scientific">Zopfia rhizophila CBS 207.26</name>
    <dbReference type="NCBI Taxonomy" id="1314779"/>
    <lineage>
        <taxon>Eukaryota</taxon>
        <taxon>Fungi</taxon>
        <taxon>Dikarya</taxon>
        <taxon>Ascomycota</taxon>
        <taxon>Pezizomycotina</taxon>
        <taxon>Dothideomycetes</taxon>
        <taxon>Dothideomycetes incertae sedis</taxon>
        <taxon>Zopfiaceae</taxon>
        <taxon>Zopfia</taxon>
    </lineage>
</organism>